<gene>
    <name evidence="1" type="ordered locus">AXX17_At3g32200</name>
</gene>
<dbReference type="Proteomes" id="UP000078284">
    <property type="component" value="Chromosome 3"/>
</dbReference>
<dbReference type="AlphaFoldDB" id="A0A178V9V3"/>
<proteinExistence type="predicted"/>
<comment type="caution">
    <text evidence="1">The sequence shown here is derived from an EMBL/GenBank/DDBJ whole genome shotgun (WGS) entry which is preliminary data.</text>
</comment>
<name>A0A178V9V3_ARATH</name>
<accession>A0A178V9V3</accession>
<reference evidence="2" key="1">
    <citation type="journal article" date="2016" name="Proc. Natl. Acad. Sci. U.S.A.">
        <title>Chromosome-level assembly of Arabidopsis thaliana Ler reveals the extent of translocation and inversion polymorphisms.</title>
        <authorList>
            <person name="Zapata L."/>
            <person name="Ding J."/>
            <person name="Willing E.M."/>
            <person name="Hartwig B."/>
            <person name="Bezdan D."/>
            <person name="Jiao W.B."/>
            <person name="Patel V."/>
            <person name="Velikkakam James G."/>
            <person name="Koornneef M."/>
            <person name="Ossowski S."/>
            <person name="Schneeberger K."/>
        </authorList>
    </citation>
    <scope>NUCLEOTIDE SEQUENCE [LARGE SCALE GENOMIC DNA]</scope>
    <source>
        <strain evidence="2">cv. Landsberg erecta</strain>
    </source>
</reference>
<evidence type="ECO:0000313" key="1">
    <source>
        <dbReference type="EMBL" id="OAP02686.1"/>
    </source>
</evidence>
<protein>
    <submittedName>
        <fullName evidence="1">Uncharacterized protein</fullName>
    </submittedName>
</protein>
<dbReference type="EMBL" id="LUHQ01000003">
    <property type="protein sequence ID" value="OAP02686.1"/>
    <property type="molecule type" value="Genomic_DNA"/>
</dbReference>
<organism evidence="1 2">
    <name type="scientific">Arabidopsis thaliana</name>
    <name type="common">Mouse-ear cress</name>
    <dbReference type="NCBI Taxonomy" id="3702"/>
    <lineage>
        <taxon>Eukaryota</taxon>
        <taxon>Viridiplantae</taxon>
        <taxon>Streptophyta</taxon>
        <taxon>Embryophyta</taxon>
        <taxon>Tracheophyta</taxon>
        <taxon>Spermatophyta</taxon>
        <taxon>Magnoliopsida</taxon>
        <taxon>eudicotyledons</taxon>
        <taxon>Gunneridae</taxon>
        <taxon>Pentapetalae</taxon>
        <taxon>rosids</taxon>
        <taxon>malvids</taxon>
        <taxon>Brassicales</taxon>
        <taxon>Brassicaceae</taxon>
        <taxon>Camelineae</taxon>
        <taxon>Arabidopsis</taxon>
    </lineage>
</organism>
<sequence>MNLVKKATRNLQRHWKPISSRTKIIKLKTITKLTTTTIDVASITFDKLLIL</sequence>
<evidence type="ECO:0000313" key="2">
    <source>
        <dbReference type="Proteomes" id="UP000078284"/>
    </source>
</evidence>